<dbReference type="EMBL" id="MU267927">
    <property type="protein sequence ID" value="KAH7907204.1"/>
    <property type="molecule type" value="Genomic_DNA"/>
</dbReference>
<reference evidence="1" key="1">
    <citation type="journal article" date="2021" name="New Phytol.">
        <title>Evolutionary innovations through gain and loss of genes in the ectomycorrhizal Boletales.</title>
        <authorList>
            <person name="Wu G."/>
            <person name="Miyauchi S."/>
            <person name="Morin E."/>
            <person name="Kuo A."/>
            <person name="Drula E."/>
            <person name="Varga T."/>
            <person name="Kohler A."/>
            <person name="Feng B."/>
            <person name="Cao Y."/>
            <person name="Lipzen A."/>
            <person name="Daum C."/>
            <person name="Hundley H."/>
            <person name="Pangilinan J."/>
            <person name="Johnson J."/>
            <person name="Barry K."/>
            <person name="LaButti K."/>
            <person name="Ng V."/>
            <person name="Ahrendt S."/>
            <person name="Min B."/>
            <person name="Choi I.G."/>
            <person name="Park H."/>
            <person name="Plett J.M."/>
            <person name="Magnuson J."/>
            <person name="Spatafora J.W."/>
            <person name="Nagy L.G."/>
            <person name="Henrissat B."/>
            <person name="Grigoriev I.V."/>
            <person name="Yang Z.L."/>
            <person name="Xu J."/>
            <person name="Martin F.M."/>
        </authorList>
    </citation>
    <scope>NUCLEOTIDE SEQUENCE</scope>
    <source>
        <strain evidence="1">ATCC 28755</strain>
    </source>
</reference>
<keyword evidence="2" id="KW-1185">Reference proteome</keyword>
<protein>
    <submittedName>
        <fullName evidence="1">Uncharacterized protein</fullName>
    </submittedName>
</protein>
<name>A0ACB8A2I5_9AGAM</name>
<accession>A0ACB8A2I5</accession>
<evidence type="ECO:0000313" key="1">
    <source>
        <dbReference type="EMBL" id="KAH7907204.1"/>
    </source>
</evidence>
<evidence type="ECO:0000313" key="2">
    <source>
        <dbReference type="Proteomes" id="UP000790377"/>
    </source>
</evidence>
<organism evidence="1 2">
    <name type="scientific">Hygrophoropsis aurantiaca</name>
    <dbReference type="NCBI Taxonomy" id="72124"/>
    <lineage>
        <taxon>Eukaryota</taxon>
        <taxon>Fungi</taxon>
        <taxon>Dikarya</taxon>
        <taxon>Basidiomycota</taxon>
        <taxon>Agaricomycotina</taxon>
        <taxon>Agaricomycetes</taxon>
        <taxon>Agaricomycetidae</taxon>
        <taxon>Boletales</taxon>
        <taxon>Coniophorineae</taxon>
        <taxon>Hygrophoropsidaceae</taxon>
        <taxon>Hygrophoropsis</taxon>
    </lineage>
</organism>
<proteinExistence type="predicted"/>
<sequence>MHRSIFTTLIFAFFLQFTLLLDVSLACDGDDVDVDNIGMGCSNMPQTWFVDMIGWSLSVHTGVYCGGEHSEGFHGHQATMLYMCSACFTLKPAVNQRAKSIVFSTVGGFYDVEYEQPAGMALRMFHDDDCQNKTLEQKGPVIINEAKSKAKVGSFQVCYLPSSTS</sequence>
<comment type="caution">
    <text evidence="1">The sequence shown here is derived from an EMBL/GenBank/DDBJ whole genome shotgun (WGS) entry which is preliminary data.</text>
</comment>
<dbReference type="Proteomes" id="UP000790377">
    <property type="component" value="Unassembled WGS sequence"/>
</dbReference>
<gene>
    <name evidence="1" type="ORF">BJ138DRAFT_525140</name>
</gene>